<keyword evidence="3" id="KW-1185">Reference proteome</keyword>
<dbReference type="EMBL" id="CP005973">
    <property type="protein sequence ID" value="AJR05670.1"/>
    <property type="molecule type" value="Genomic_DNA"/>
</dbReference>
<keyword evidence="1" id="KW-0472">Membrane</keyword>
<sequence length="67" mass="7848">MPLLACPLCEKSISKRAHACPNCGEPDPFRYHSRKSWIERIVWTMVIAFIVIYGWLELLPMFIEAIR</sequence>
<dbReference type="PATRIC" id="fig|658445.3.peg.697"/>
<dbReference type="AlphaFoldDB" id="A0A0C5WRS7"/>
<evidence type="ECO:0000313" key="2">
    <source>
        <dbReference type="EMBL" id="AJR05670.1"/>
    </source>
</evidence>
<dbReference type="Proteomes" id="UP000032303">
    <property type="component" value="Chromosome 1"/>
</dbReference>
<evidence type="ECO:0008006" key="4">
    <source>
        <dbReference type="Google" id="ProtNLM"/>
    </source>
</evidence>
<reference evidence="2 3" key="1">
    <citation type="submission" date="2013-05" db="EMBL/GenBank/DDBJ databases">
        <title>Complete genome sequence of the lipase-producing bacterium Photobacterium gaetbulicola Gung47.</title>
        <authorList>
            <person name="Kim Y.-O."/>
        </authorList>
    </citation>
    <scope>NUCLEOTIDE SEQUENCE [LARGE SCALE GENOMIC DNA]</scope>
    <source>
        <strain evidence="2 3">Gung47</strain>
    </source>
</reference>
<dbReference type="HOGENOM" id="CLU_2808696_0_0_6"/>
<feature type="transmembrane region" description="Helical" evidence="1">
    <location>
        <begin position="41"/>
        <end position="63"/>
    </location>
</feature>
<dbReference type="KEGG" id="pgb:H744_1c0645"/>
<accession>A0A0C5WRS7</accession>
<protein>
    <recommendedName>
        <fullName evidence="4">Zinc ribbon domain-containing protein</fullName>
    </recommendedName>
</protein>
<dbReference type="OrthoDB" id="5879670at2"/>
<evidence type="ECO:0000313" key="3">
    <source>
        <dbReference type="Proteomes" id="UP000032303"/>
    </source>
</evidence>
<evidence type="ECO:0000256" key="1">
    <source>
        <dbReference type="SAM" id="Phobius"/>
    </source>
</evidence>
<gene>
    <name evidence="2" type="ORF">H744_1c0645</name>
</gene>
<organism evidence="2 3">
    <name type="scientific">Photobacterium gaetbulicola Gung47</name>
    <dbReference type="NCBI Taxonomy" id="658445"/>
    <lineage>
        <taxon>Bacteria</taxon>
        <taxon>Pseudomonadati</taxon>
        <taxon>Pseudomonadota</taxon>
        <taxon>Gammaproteobacteria</taxon>
        <taxon>Vibrionales</taxon>
        <taxon>Vibrionaceae</taxon>
        <taxon>Photobacterium</taxon>
    </lineage>
</organism>
<keyword evidence="1" id="KW-1133">Transmembrane helix</keyword>
<keyword evidence="1" id="KW-0812">Transmembrane</keyword>
<proteinExistence type="predicted"/>
<name>A0A0C5WRS7_9GAMM</name>